<accession>V8CFT9</accession>
<dbReference type="InterPro" id="IPR038577">
    <property type="entry name" value="GT10-like_C_sf"/>
</dbReference>
<dbReference type="SUPFAM" id="SSF53756">
    <property type="entry name" value="UDP-Glycosyltransferase/glycogen phosphorylase"/>
    <property type="match status" value="1"/>
</dbReference>
<dbReference type="PANTHER" id="PTHR11929:SF194">
    <property type="entry name" value="ALPHA-(1,3)-FUCOSYLTRANSFERASE 10"/>
    <property type="match status" value="1"/>
</dbReference>
<dbReference type="Gene3D" id="3.40.50.11660">
    <property type="entry name" value="Glycosyl transferase family 10, C-terminal domain"/>
    <property type="match status" value="1"/>
</dbReference>
<dbReference type="Pfam" id="PF18025">
    <property type="entry name" value="FucT_N"/>
    <property type="match status" value="1"/>
</dbReference>
<dbReference type="InterPro" id="IPR041058">
    <property type="entry name" value="FucT_N"/>
</dbReference>
<evidence type="ECO:0000259" key="4">
    <source>
        <dbReference type="Pfam" id="PF00852"/>
    </source>
</evidence>
<protein>
    <submittedName>
        <fullName evidence="6">Uncharacterized protein</fullName>
    </submittedName>
</protein>
<dbReference type="GO" id="GO:0016020">
    <property type="term" value="C:membrane"/>
    <property type="evidence" value="ECO:0007669"/>
    <property type="project" value="InterPro"/>
</dbReference>
<dbReference type="Proteomes" id="UP000018688">
    <property type="component" value="Unassembled WGS sequence"/>
</dbReference>
<organism evidence="6 7">
    <name type="scientific">Helicobacter canis NCTC 12740</name>
    <dbReference type="NCBI Taxonomy" id="1357399"/>
    <lineage>
        <taxon>Bacteria</taxon>
        <taxon>Pseudomonadati</taxon>
        <taxon>Campylobacterota</taxon>
        <taxon>Epsilonproteobacteria</taxon>
        <taxon>Campylobacterales</taxon>
        <taxon>Helicobacteraceae</taxon>
        <taxon>Helicobacter</taxon>
    </lineage>
</organism>
<evidence type="ECO:0000259" key="5">
    <source>
        <dbReference type="Pfam" id="PF18025"/>
    </source>
</evidence>
<keyword evidence="3" id="KW-0808">Transferase</keyword>
<keyword evidence="7" id="KW-1185">Reference proteome</keyword>
<feature type="domain" description="Alpha-(1,3)-fucosyltransferase FucT N-terminal" evidence="5">
    <location>
        <begin position="16"/>
        <end position="106"/>
    </location>
</feature>
<dbReference type="EMBL" id="AZJJ01000007">
    <property type="protein sequence ID" value="ETD25885.1"/>
    <property type="molecule type" value="Genomic_DNA"/>
</dbReference>
<dbReference type="OrthoDB" id="9791032at2"/>
<comment type="similarity">
    <text evidence="1">Belongs to the glycosyltransferase 10 family.</text>
</comment>
<name>V8CFT9_9HELI</name>
<evidence type="ECO:0000256" key="2">
    <source>
        <dbReference type="ARBA" id="ARBA00022676"/>
    </source>
</evidence>
<dbReference type="HOGENOM" id="CLU_045377_0_0_7"/>
<dbReference type="eggNOG" id="ENOG502Z8NG">
    <property type="taxonomic scope" value="Bacteria"/>
</dbReference>
<dbReference type="Pfam" id="PF00852">
    <property type="entry name" value="Glyco_transf_10"/>
    <property type="match status" value="1"/>
</dbReference>
<comment type="caution">
    <text evidence="6">The sequence shown here is derived from an EMBL/GenBank/DDBJ whole genome shotgun (WGS) entry which is preliminary data.</text>
</comment>
<reference evidence="6 7" key="1">
    <citation type="submission" date="2013-10" db="EMBL/GenBank/DDBJ databases">
        <title>The Genome Sequence of Helicobacter canis NCTC 12740.</title>
        <authorList>
            <consortium name="The Broad Institute Genomics Platform"/>
            <person name="Earl A."/>
            <person name="Fox J.G."/>
            <person name="Shen Z."/>
            <person name="Young S.K."/>
            <person name="Zeng Q."/>
            <person name="Gargeya S."/>
            <person name="Fitzgerald M."/>
            <person name="Abouelleil A."/>
            <person name="Alvarado L."/>
            <person name="Chapman S.B."/>
            <person name="Gainer-Dewar J."/>
            <person name="Goldberg J."/>
            <person name="Griggs A."/>
            <person name="Gujja S."/>
            <person name="Hansen M."/>
            <person name="Howarth C."/>
            <person name="Imamovic A."/>
            <person name="Ireland A."/>
            <person name="Larimer J."/>
            <person name="McCowan C."/>
            <person name="Murphy C."/>
            <person name="Pearson M."/>
            <person name="Poon T.W."/>
            <person name="Priest M."/>
            <person name="Roberts A."/>
            <person name="Saif S."/>
            <person name="Shea T."/>
            <person name="Sykes S."/>
            <person name="Wortman J."/>
            <person name="Nusbaum C."/>
            <person name="Birren B."/>
        </authorList>
    </citation>
    <scope>NUCLEOTIDE SEQUENCE [LARGE SCALE GENOMIC DNA]</scope>
    <source>
        <strain evidence="6 7">NCTC 12740</strain>
    </source>
</reference>
<dbReference type="STRING" id="1357399.HMPREF2087_01719"/>
<dbReference type="PATRIC" id="fig|1357399.3.peg.1804"/>
<evidence type="ECO:0000256" key="3">
    <source>
        <dbReference type="ARBA" id="ARBA00022679"/>
    </source>
</evidence>
<dbReference type="InterPro" id="IPR055270">
    <property type="entry name" value="Glyco_tran_10_C"/>
</dbReference>
<feature type="domain" description="Fucosyltransferase C-terminal" evidence="4">
    <location>
        <begin position="126"/>
        <end position="260"/>
    </location>
</feature>
<evidence type="ECO:0000313" key="7">
    <source>
        <dbReference type="Proteomes" id="UP000018688"/>
    </source>
</evidence>
<dbReference type="RefSeq" id="WP_023930767.1">
    <property type="nucleotide sequence ID" value="NZ_KI669458.1"/>
</dbReference>
<dbReference type="InterPro" id="IPR001503">
    <property type="entry name" value="Glyco_trans_10"/>
</dbReference>
<dbReference type="AlphaFoldDB" id="V8CFT9"/>
<keyword evidence="2" id="KW-0328">Glycosyltransferase</keyword>
<dbReference type="PANTHER" id="PTHR11929">
    <property type="entry name" value="ALPHA- 1,3 -FUCOSYLTRANSFERASE"/>
    <property type="match status" value="1"/>
</dbReference>
<sequence length="356" mass="41614">MGDEVAMGKERKQIRVHFVDFSNMDNIIEKICSILSRHFAVIIDGENPEYVFYSAFGSEYLKYDCVRIFYTGENIVPDFNLCDYAIGFDHIKFLDRYLRYPLYLFYETDVQKAARKHQNLSLEVVRNKKRFCNFVVTNGKGDPYREKVFHALCAYKRVDSAGKFLNNVGARVKDKFAFQSECRFSLCFENSSTPGYLTEKLIQAAAAQTIPIYWGDPLATKPLFDGGGGINAKAFINAHEFANIASLVRHIESIENDENKQLAILQEPLFLDSNHIELFEKQFEDFLVYIFSQPYERSFRRGKIMWQAHLEQIIKKGVQPTMLEIWLRRPLRNFERAIRIRVKKIIQKVKKPKDFM</sequence>
<proteinExistence type="inferred from homology"/>
<evidence type="ECO:0000256" key="1">
    <source>
        <dbReference type="ARBA" id="ARBA00008919"/>
    </source>
</evidence>
<dbReference type="GO" id="GO:0008417">
    <property type="term" value="F:fucosyltransferase activity"/>
    <property type="evidence" value="ECO:0007669"/>
    <property type="project" value="InterPro"/>
</dbReference>
<evidence type="ECO:0000313" key="6">
    <source>
        <dbReference type="EMBL" id="ETD25885.1"/>
    </source>
</evidence>
<gene>
    <name evidence="6" type="ORF">HMPREF2087_01719</name>
</gene>